<dbReference type="PANTHER" id="PTHR43798:SF33">
    <property type="entry name" value="HYDROLASE, PUTATIVE (AFU_ORTHOLOGUE AFUA_2G14860)-RELATED"/>
    <property type="match status" value="1"/>
</dbReference>
<dbReference type="PANTHER" id="PTHR43798">
    <property type="entry name" value="MONOACYLGLYCEROL LIPASE"/>
    <property type="match status" value="1"/>
</dbReference>
<dbReference type="SUPFAM" id="SSF53474">
    <property type="entry name" value="alpha/beta-Hydrolases"/>
    <property type="match status" value="1"/>
</dbReference>
<dbReference type="AlphaFoldDB" id="A0A0F9GCU7"/>
<dbReference type="GO" id="GO:0016020">
    <property type="term" value="C:membrane"/>
    <property type="evidence" value="ECO:0007669"/>
    <property type="project" value="TreeGrafter"/>
</dbReference>
<keyword evidence="1" id="KW-0812">Transmembrane</keyword>
<dbReference type="Gene3D" id="3.40.50.1820">
    <property type="entry name" value="alpha/beta hydrolase"/>
    <property type="match status" value="1"/>
</dbReference>
<evidence type="ECO:0000313" key="3">
    <source>
        <dbReference type="EMBL" id="KKL96613.1"/>
    </source>
</evidence>
<dbReference type="Pfam" id="PF00561">
    <property type="entry name" value="Abhydrolase_1"/>
    <property type="match status" value="1"/>
</dbReference>
<proteinExistence type="predicted"/>
<dbReference type="InterPro" id="IPR050266">
    <property type="entry name" value="AB_hydrolase_sf"/>
</dbReference>
<dbReference type="EMBL" id="LAZR01018384">
    <property type="protein sequence ID" value="KKL96613.1"/>
    <property type="molecule type" value="Genomic_DNA"/>
</dbReference>
<keyword evidence="1" id="KW-0472">Membrane</keyword>
<organism evidence="3">
    <name type="scientific">marine sediment metagenome</name>
    <dbReference type="NCBI Taxonomy" id="412755"/>
    <lineage>
        <taxon>unclassified sequences</taxon>
        <taxon>metagenomes</taxon>
        <taxon>ecological metagenomes</taxon>
    </lineage>
</organism>
<comment type="caution">
    <text evidence="3">The sequence shown here is derived from an EMBL/GenBank/DDBJ whole genome shotgun (WGS) entry which is preliminary data.</text>
</comment>
<feature type="transmembrane region" description="Helical" evidence="1">
    <location>
        <begin position="6"/>
        <end position="22"/>
    </location>
</feature>
<gene>
    <name evidence="3" type="ORF">LCGC14_1842730</name>
</gene>
<dbReference type="InterPro" id="IPR029058">
    <property type="entry name" value="AB_hydrolase_fold"/>
</dbReference>
<reference evidence="3" key="1">
    <citation type="journal article" date="2015" name="Nature">
        <title>Complex archaea that bridge the gap between prokaryotes and eukaryotes.</title>
        <authorList>
            <person name="Spang A."/>
            <person name="Saw J.H."/>
            <person name="Jorgensen S.L."/>
            <person name="Zaremba-Niedzwiedzka K."/>
            <person name="Martijn J."/>
            <person name="Lind A.E."/>
            <person name="van Eijk R."/>
            <person name="Schleper C."/>
            <person name="Guy L."/>
            <person name="Ettema T.J."/>
        </authorList>
    </citation>
    <scope>NUCLEOTIDE SEQUENCE</scope>
</reference>
<keyword evidence="1" id="KW-1133">Transmembrane helix</keyword>
<feature type="domain" description="AB hydrolase-1" evidence="2">
    <location>
        <begin position="55"/>
        <end position="303"/>
    </location>
</feature>
<evidence type="ECO:0000259" key="2">
    <source>
        <dbReference type="Pfam" id="PF00561"/>
    </source>
</evidence>
<protein>
    <recommendedName>
        <fullName evidence="2">AB hydrolase-1 domain-containing protein</fullName>
    </recommendedName>
</protein>
<name>A0A0F9GCU7_9ZZZZ</name>
<evidence type="ECO:0000256" key="1">
    <source>
        <dbReference type="SAM" id="Phobius"/>
    </source>
</evidence>
<sequence>MQIVIFVLLVIVVFIILLIISFKKWKKSAIRVMDDGEVMETAMGKIHYKLIGEGPVLFFMHGGPGGIDQGVLIDDIVQEGYSLLVVSRPGYLRTPFAPLSYEEQVDQYVELLDKLAIDKVVAMGYSAGGPLALNFANKYPERTHALVMEAGVSTVFESEEGMDSFWAKLFMSNRIQDFFSWITVKSIKIAFKTIFKSIIGIETLLDKEGIKKFTDLVSNDKERRMWFKNLLDTTVPMSLRKLGLNHDIELLTSIEKIPVDNINVKSLLIYSKEDNDVKWLNAEYLETNLKDFELLVTHGGHMMWIGEDMDKIKSKRIEFLKSINFE</sequence>
<accession>A0A0F9GCU7</accession>
<dbReference type="InterPro" id="IPR000073">
    <property type="entry name" value="AB_hydrolase_1"/>
</dbReference>